<gene>
    <name evidence="2" type="ORF">BC938DRAFT_483535</name>
</gene>
<dbReference type="AlphaFoldDB" id="A0A433QBU3"/>
<proteinExistence type="predicted"/>
<feature type="signal peptide" evidence="1">
    <location>
        <begin position="1"/>
        <end position="24"/>
    </location>
</feature>
<dbReference type="Proteomes" id="UP000274822">
    <property type="component" value="Unassembled WGS sequence"/>
</dbReference>
<evidence type="ECO:0000313" key="3">
    <source>
        <dbReference type="Proteomes" id="UP000274822"/>
    </source>
</evidence>
<comment type="caution">
    <text evidence="2">The sequence shown here is derived from an EMBL/GenBank/DDBJ whole genome shotgun (WGS) entry which is preliminary data.</text>
</comment>
<sequence>MKFTSLATSAILLFAASLAQEAQAKPVGKSFKAPACYQHTIPFTQYWVPKEGLKDQDDNGRPITLTLSPKPVQLKTGGGRVIAKVSKNTYYKCYLEGTCLLNDGTLVNLDDDKKRTFLIIDTKYYRFGQGSTDKALVPFVSIAANDWPIGTTAIVKELVGKKLPNGKTHNGCVRVDDKSWSFKKCQFDFFVVEFDLYKKMNLPEKANIKQKACKVLDYVTPDLVRYMKPGHGRKGKKSQH</sequence>
<name>A0A433QBU3_9FUNG</name>
<accession>A0A433QBU3</accession>
<organism evidence="2 3">
    <name type="scientific">Jimgerdemannia flammicorona</name>
    <dbReference type="NCBI Taxonomy" id="994334"/>
    <lineage>
        <taxon>Eukaryota</taxon>
        <taxon>Fungi</taxon>
        <taxon>Fungi incertae sedis</taxon>
        <taxon>Mucoromycota</taxon>
        <taxon>Mucoromycotina</taxon>
        <taxon>Endogonomycetes</taxon>
        <taxon>Endogonales</taxon>
        <taxon>Endogonaceae</taxon>
        <taxon>Jimgerdemannia</taxon>
    </lineage>
</organism>
<feature type="chain" id="PRO_5019197742" evidence="1">
    <location>
        <begin position="25"/>
        <end position="240"/>
    </location>
</feature>
<keyword evidence="1" id="KW-0732">Signal</keyword>
<keyword evidence="3" id="KW-1185">Reference proteome</keyword>
<evidence type="ECO:0000313" key="2">
    <source>
        <dbReference type="EMBL" id="RUS27245.1"/>
    </source>
</evidence>
<reference evidence="2 3" key="1">
    <citation type="journal article" date="2018" name="New Phytol.">
        <title>Phylogenomics of Endogonaceae and evolution of mycorrhizas within Mucoromycota.</title>
        <authorList>
            <person name="Chang Y."/>
            <person name="Desiro A."/>
            <person name="Na H."/>
            <person name="Sandor L."/>
            <person name="Lipzen A."/>
            <person name="Clum A."/>
            <person name="Barry K."/>
            <person name="Grigoriev I.V."/>
            <person name="Martin F.M."/>
            <person name="Stajich J.E."/>
            <person name="Smith M.E."/>
            <person name="Bonito G."/>
            <person name="Spatafora J.W."/>
        </authorList>
    </citation>
    <scope>NUCLEOTIDE SEQUENCE [LARGE SCALE GENOMIC DNA]</scope>
    <source>
        <strain evidence="2 3">AD002</strain>
    </source>
</reference>
<evidence type="ECO:0000256" key="1">
    <source>
        <dbReference type="SAM" id="SignalP"/>
    </source>
</evidence>
<protein>
    <submittedName>
        <fullName evidence="2">Uncharacterized protein</fullName>
    </submittedName>
</protein>
<dbReference type="EMBL" id="RBNJ01008797">
    <property type="protein sequence ID" value="RUS27245.1"/>
    <property type="molecule type" value="Genomic_DNA"/>
</dbReference>
<dbReference type="CDD" id="cd22785">
    <property type="entry name" value="DPBB_MltA-like"/>
    <property type="match status" value="1"/>
</dbReference>